<feature type="chain" id="PRO_5013052927" evidence="2">
    <location>
        <begin position="26"/>
        <end position="182"/>
    </location>
</feature>
<feature type="region of interest" description="Disordered" evidence="1">
    <location>
        <begin position="21"/>
        <end position="79"/>
    </location>
</feature>
<dbReference type="OrthoDB" id="9890169at2"/>
<evidence type="ECO:0000256" key="2">
    <source>
        <dbReference type="SAM" id="SignalP"/>
    </source>
</evidence>
<keyword evidence="4" id="KW-1185">Reference proteome</keyword>
<dbReference type="Proteomes" id="UP000198398">
    <property type="component" value="Plasmid unnamed2"/>
</dbReference>
<geneLocation type="plasmid" evidence="3 4">
    <name>unnamed2</name>
</geneLocation>
<feature type="compositionally biased region" description="Acidic residues" evidence="1">
    <location>
        <begin position="57"/>
        <end position="73"/>
    </location>
</feature>
<sequence>MTRHRLTLTCAAALLTVTAGCSAPAPDEQSPTATPEPTATEAPQPAWDYSTPTPSSEESDEAQADSLIDEEADQDARAGAAAAAMVTAEVWVQGTTLDQLDWNEQLMETLTPIAQDSYRDRWWGYRIVATEITGEPELTAATMASATVIVPTNAGDLTLTVTRPTPTDQWLTSGIEPATTEQ</sequence>
<keyword evidence="2" id="KW-0732">Signal</keyword>
<dbReference type="KEGG" id="brv:CFK39_15855"/>
<dbReference type="AlphaFoldDB" id="A0A220UHA9"/>
<organism evidence="3 4">
    <name type="scientific">Brachybacterium avium</name>
    <dbReference type="NCBI Taxonomy" id="2017485"/>
    <lineage>
        <taxon>Bacteria</taxon>
        <taxon>Bacillati</taxon>
        <taxon>Actinomycetota</taxon>
        <taxon>Actinomycetes</taxon>
        <taxon>Micrococcales</taxon>
        <taxon>Dermabacteraceae</taxon>
        <taxon>Brachybacterium</taxon>
    </lineage>
</organism>
<evidence type="ECO:0000313" key="4">
    <source>
        <dbReference type="Proteomes" id="UP000198398"/>
    </source>
</evidence>
<gene>
    <name evidence="3" type="ORF">CFK39_15855</name>
</gene>
<feature type="compositionally biased region" description="Low complexity" evidence="1">
    <location>
        <begin position="31"/>
        <end position="56"/>
    </location>
</feature>
<feature type="region of interest" description="Disordered" evidence="1">
    <location>
        <begin position="162"/>
        <end position="182"/>
    </location>
</feature>
<protein>
    <submittedName>
        <fullName evidence="3">Uncharacterized protein</fullName>
    </submittedName>
</protein>
<dbReference type="PROSITE" id="PS51257">
    <property type="entry name" value="PROKAR_LIPOPROTEIN"/>
    <property type="match status" value="1"/>
</dbReference>
<feature type="signal peptide" evidence="2">
    <location>
        <begin position="1"/>
        <end position="25"/>
    </location>
</feature>
<proteinExistence type="predicted"/>
<name>A0A220UHA9_9MICO</name>
<dbReference type="RefSeq" id="WP_089066552.1">
    <property type="nucleotide sequence ID" value="NZ_CP022318.1"/>
</dbReference>
<evidence type="ECO:0000256" key="1">
    <source>
        <dbReference type="SAM" id="MobiDB-lite"/>
    </source>
</evidence>
<dbReference type="EMBL" id="CP022318">
    <property type="protein sequence ID" value="ASK67321.1"/>
    <property type="molecule type" value="Genomic_DNA"/>
</dbReference>
<keyword evidence="3" id="KW-0614">Plasmid</keyword>
<reference evidence="3 4" key="1">
    <citation type="submission" date="2017-07" db="EMBL/GenBank/DDBJ databases">
        <title>Brachybacterium sp. VR2415.</title>
        <authorList>
            <person name="Tak E.J."/>
            <person name="Bae J.-W."/>
        </authorList>
    </citation>
    <scope>NUCLEOTIDE SEQUENCE [LARGE SCALE GENOMIC DNA]</scope>
    <source>
        <strain evidence="3 4">VR2415</strain>
        <plasmid evidence="3 4">unnamed2</plasmid>
    </source>
</reference>
<evidence type="ECO:0000313" key="3">
    <source>
        <dbReference type="EMBL" id="ASK67321.1"/>
    </source>
</evidence>
<feature type="compositionally biased region" description="Polar residues" evidence="1">
    <location>
        <begin position="162"/>
        <end position="172"/>
    </location>
</feature>
<accession>A0A220UHA9</accession>